<protein>
    <submittedName>
        <fullName evidence="1">Unnamed protein product</fullName>
    </submittedName>
</protein>
<reference evidence="1" key="1">
    <citation type="submission" date="2023-04" db="EMBL/GenBank/DDBJ databases">
        <title>Phytophthora lilii NBRC 32176.</title>
        <authorList>
            <person name="Ichikawa N."/>
            <person name="Sato H."/>
            <person name="Tonouchi N."/>
        </authorList>
    </citation>
    <scope>NUCLEOTIDE SEQUENCE</scope>
    <source>
        <strain evidence="1">NBRC 32176</strain>
    </source>
</reference>
<dbReference type="AlphaFoldDB" id="A0A9W6TLG5"/>
<keyword evidence="2" id="KW-1185">Reference proteome</keyword>
<dbReference type="EMBL" id="BSXW01000290">
    <property type="protein sequence ID" value="GMF17674.1"/>
    <property type="molecule type" value="Genomic_DNA"/>
</dbReference>
<proteinExistence type="predicted"/>
<name>A0A9W6TLG5_9STRA</name>
<sequence>MKKFRLQRMAEMGGWKYDRAITKVQQKEQWLLDQRSEHQWPELAKQLAALQTQGTSWGEDTPENAREMLEKLSQTRDMGEVATLHQRLLNPLDQSRDRF</sequence>
<gene>
    <name evidence="1" type="ORF">Plil01_000650400</name>
</gene>
<evidence type="ECO:0000313" key="2">
    <source>
        <dbReference type="Proteomes" id="UP001165083"/>
    </source>
</evidence>
<dbReference type="Proteomes" id="UP001165083">
    <property type="component" value="Unassembled WGS sequence"/>
</dbReference>
<evidence type="ECO:0000313" key="1">
    <source>
        <dbReference type="EMBL" id="GMF17674.1"/>
    </source>
</evidence>
<organism evidence="1 2">
    <name type="scientific">Phytophthora lilii</name>
    <dbReference type="NCBI Taxonomy" id="2077276"/>
    <lineage>
        <taxon>Eukaryota</taxon>
        <taxon>Sar</taxon>
        <taxon>Stramenopiles</taxon>
        <taxon>Oomycota</taxon>
        <taxon>Peronosporomycetes</taxon>
        <taxon>Peronosporales</taxon>
        <taxon>Peronosporaceae</taxon>
        <taxon>Phytophthora</taxon>
    </lineage>
</organism>
<dbReference type="OrthoDB" id="283815at2759"/>
<accession>A0A9W6TLG5</accession>
<comment type="caution">
    <text evidence="1">The sequence shown here is derived from an EMBL/GenBank/DDBJ whole genome shotgun (WGS) entry which is preliminary data.</text>
</comment>